<sequence length="335" mass="36374">MEEETLVKPSVAELAGMFKCHDLPKPTGIEGGKPVRRKPPCSLKLHDRKDGGEGKEEKCPIISPHPPKVKPKNSPLIEKLQANLALSPTGPQLSPKSPGVKLTSPFSPNAPFSPLSPMLRPPQRQLSEEAPASFENPAEGSVLPSINKCRPRLSIKRRPPTRKHRTSCGEESGASGEAEGSQQNGDEEDVFLERSKDALEAQETTAASSDPNSVGAAAAGTDDSGKVEEGKAELLDRAPGDAAEEPEKEAHVTVEEVKEPREEAPGRAQDSESSLEALEESEAQTKATPEPDRAEERKEEEEEEKGETQAPEEMEQEEENYREVEKQEELESTAD</sequence>
<feature type="compositionally biased region" description="Polar residues" evidence="1">
    <location>
        <begin position="84"/>
        <end position="95"/>
    </location>
</feature>
<proteinExistence type="predicted"/>
<dbReference type="EMBL" id="JAINUF010000010">
    <property type="protein sequence ID" value="KAJ8348549.1"/>
    <property type="molecule type" value="Genomic_DNA"/>
</dbReference>
<evidence type="ECO:0000313" key="4">
    <source>
        <dbReference type="Proteomes" id="UP001152622"/>
    </source>
</evidence>
<feature type="compositionally biased region" description="Low complexity" evidence="1">
    <location>
        <begin position="169"/>
        <end position="181"/>
    </location>
</feature>
<feature type="compositionally biased region" description="Polar residues" evidence="1">
    <location>
        <begin position="202"/>
        <end position="212"/>
    </location>
</feature>
<name>A0A9Q1F097_SYNKA</name>
<gene>
    <name evidence="3" type="ORF">SKAU_G00271380</name>
</gene>
<feature type="region of interest" description="Disordered" evidence="1">
    <location>
        <begin position="21"/>
        <end position="335"/>
    </location>
</feature>
<feature type="compositionally biased region" description="Basic and acidic residues" evidence="1">
    <location>
        <begin position="44"/>
        <end position="59"/>
    </location>
</feature>
<dbReference type="OrthoDB" id="9450049at2759"/>
<feature type="compositionally biased region" description="Basic and acidic residues" evidence="1">
    <location>
        <begin position="248"/>
        <end position="265"/>
    </location>
</feature>
<dbReference type="Proteomes" id="UP001152622">
    <property type="component" value="Chromosome 10"/>
</dbReference>
<protein>
    <recommendedName>
        <fullName evidence="2">FAM21/CAPZIP domain-containing protein</fullName>
    </recommendedName>
</protein>
<comment type="caution">
    <text evidence="3">The sequence shown here is derived from an EMBL/GenBank/DDBJ whole genome shotgun (WGS) entry which is preliminary data.</text>
</comment>
<dbReference type="Pfam" id="PF15255">
    <property type="entry name" value="CAP-ZIP_m"/>
    <property type="match status" value="1"/>
</dbReference>
<accession>A0A9Q1F097</accession>
<feature type="domain" description="FAM21/CAPZIP" evidence="2">
    <location>
        <begin position="68"/>
        <end position="178"/>
    </location>
</feature>
<evidence type="ECO:0000313" key="3">
    <source>
        <dbReference type="EMBL" id="KAJ8348549.1"/>
    </source>
</evidence>
<feature type="compositionally biased region" description="Basic and acidic residues" evidence="1">
    <location>
        <begin position="223"/>
        <end position="239"/>
    </location>
</feature>
<reference evidence="3" key="1">
    <citation type="journal article" date="2023" name="Science">
        <title>Genome structures resolve the early diversification of teleost fishes.</title>
        <authorList>
            <person name="Parey E."/>
            <person name="Louis A."/>
            <person name="Montfort J."/>
            <person name="Bouchez O."/>
            <person name="Roques C."/>
            <person name="Iampietro C."/>
            <person name="Lluch J."/>
            <person name="Castinel A."/>
            <person name="Donnadieu C."/>
            <person name="Desvignes T."/>
            <person name="Floi Bucao C."/>
            <person name="Jouanno E."/>
            <person name="Wen M."/>
            <person name="Mejri S."/>
            <person name="Dirks R."/>
            <person name="Jansen H."/>
            <person name="Henkel C."/>
            <person name="Chen W.J."/>
            <person name="Zahm M."/>
            <person name="Cabau C."/>
            <person name="Klopp C."/>
            <person name="Thompson A.W."/>
            <person name="Robinson-Rechavi M."/>
            <person name="Braasch I."/>
            <person name="Lecointre G."/>
            <person name="Bobe J."/>
            <person name="Postlethwait J.H."/>
            <person name="Berthelot C."/>
            <person name="Roest Crollius H."/>
            <person name="Guiguen Y."/>
        </authorList>
    </citation>
    <scope>NUCLEOTIDE SEQUENCE</scope>
    <source>
        <strain evidence="3">WJC10195</strain>
    </source>
</reference>
<dbReference type="AlphaFoldDB" id="A0A9Q1F097"/>
<keyword evidence="4" id="KW-1185">Reference proteome</keyword>
<organism evidence="3 4">
    <name type="scientific">Synaphobranchus kaupii</name>
    <name type="common">Kaup's arrowtooth eel</name>
    <dbReference type="NCBI Taxonomy" id="118154"/>
    <lineage>
        <taxon>Eukaryota</taxon>
        <taxon>Metazoa</taxon>
        <taxon>Chordata</taxon>
        <taxon>Craniata</taxon>
        <taxon>Vertebrata</taxon>
        <taxon>Euteleostomi</taxon>
        <taxon>Actinopterygii</taxon>
        <taxon>Neopterygii</taxon>
        <taxon>Teleostei</taxon>
        <taxon>Anguilliformes</taxon>
        <taxon>Synaphobranchidae</taxon>
        <taxon>Synaphobranchus</taxon>
    </lineage>
</organism>
<evidence type="ECO:0000256" key="1">
    <source>
        <dbReference type="SAM" id="MobiDB-lite"/>
    </source>
</evidence>
<dbReference type="InterPro" id="IPR029341">
    <property type="entry name" value="FAM21/CAPZIP"/>
</dbReference>
<feature type="compositionally biased region" description="Basic and acidic residues" evidence="1">
    <location>
        <begin position="319"/>
        <end position="329"/>
    </location>
</feature>
<feature type="compositionally biased region" description="Basic residues" evidence="1">
    <location>
        <begin position="149"/>
        <end position="166"/>
    </location>
</feature>
<feature type="compositionally biased region" description="Acidic residues" evidence="1">
    <location>
        <begin position="298"/>
        <end position="318"/>
    </location>
</feature>
<evidence type="ECO:0000259" key="2">
    <source>
        <dbReference type="Pfam" id="PF15255"/>
    </source>
</evidence>